<comment type="pathway">
    <text evidence="21 22">Metabolic intermediate biosynthesis; chorismate biosynthesis; chorismate from D-erythrose 4-phosphate and phosphoenolpyruvate: step 3/7.</text>
</comment>
<dbReference type="SUPFAM" id="SSF55205">
    <property type="entry name" value="EPT/RTPC-like"/>
    <property type="match status" value="1"/>
</dbReference>
<dbReference type="InterPro" id="IPR056179">
    <property type="entry name" value="DHQS_C"/>
</dbReference>
<evidence type="ECO:0000259" key="25">
    <source>
        <dbReference type="Pfam" id="PF08501"/>
    </source>
</evidence>
<dbReference type="GO" id="GO:0003866">
    <property type="term" value="F:3-phosphoshikimate 1-carboxyvinyltransferase activity"/>
    <property type="evidence" value="ECO:0007669"/>
    <property type="project" value="UniProtKB-UniRule"/>
</dbReference>
<keyword evidence="10 21" id="KW-0418">Kinase</keyword>
<comment type="catalytic activity">
    <reaction evidence="21 22">
        <text>3-dehydroquinate = 3-dehydroshikimate + H2O</text>
        <dbReference type="Rhea" id="RHEA:21096"/>
        <dbReference type="ChEBI" id="CHEBI:15377"/>
        <dbReference type="ChEBI" id="CHEBI:16630"/>
        <dbReference type="ChEBI" id="CHEBI:32364"/>
        <dbReference type="EC" id="4.2.1.10"/>
    </reaction>
</comment>
<dbReference type="Pfam" id="PF18317">
    <property type="entry name" value="SDH_C"/>
    <property type="match status" value="1"/>
</dbReference>
<evidence type="ECO:0000313" key="29">
    <source>
        <dbReference type="Proteomes" id="UP000800235"/>
    </source>
</evidence>
<keyword evidence="7 21" id="KW-0808">Transferase</keyword>
<comment type="catalytic activity">
    <reaction evidence="21 22">
        <text>shikimate + NADP(+) = 3-dehydroshikimate + NADPH + H(+)</text>
        <dbReference type="Rhea" id="RHEA:17737"/>
        <dbReference type="ChEBI" id="CHEBI:15378"/>
        <dbReference type="ChEBI" id="CHEBI:16630"/>
        <dbReference type="ChEBI" id="CHEBI:36208"/>
        <dbReference type="ChEBI" id="CHEBI:57783"/>
        <dbReference type="ChEBI" id="CHEBI:58349"/>
        <dbReference type="EC" id="1.1.1.25"/>
    </reaction>
</comment>
<dbReference type="CDD" id="cd08195">
    <property type="entry name" value="DHQS"/>
    <property type="match status" value="1"/>
</dbReference>
<dbReference type="Pfam" id="PF00275">
    <property type="entry name" value="EPSP_synthase"/>
    <property type="match status" value="1"/>
</dbReference>
<dbReference type="PROSITE" id="PS01028">
    <property type="entry name" value="DEHYDROQUINASE_I"/>
    <property type="match status" value="1"/>
</dbReference>
<keyword evidence="15 21" id="KW-0057">Aromatic amino acid biosynthesis</keyword>
<dbReference type="Gene3D" id="3.20.20.70">
    <property type="entry name" value="Aldolase class I"/>
    <property type="match status" value="1"/>
</dbReference>
<feature type="binding site" evidence="21">
    <location>
        <position position="269"/>
    </location>
    <ligand>
        <name>7-phospho-2-dehydro-3-deoxy-D-arabino-heptonate</name>
        <dbReference type="ChEBI" id="CHEBI:58394"/>
    </ligand>
</feature>
<dbReference type="GO" id="GO:0046872">
    <property type="term" value="F:metal ion binding"/>
    <property type="evidence" value="ECO:0007669"/>
    <property type="project" value="UniProtKB-UniRule"/>
</dbReference>
<feature type="binding site" evidence="21">
    <location>
        <position position="151"/>
    </location>
    <ligand>
        <name>7-phospho-2-dehydro-3-deoxy-D-arabino-heptonate</name>
        <dbReference type="ChEBI" id="CHEBI:58394"/>
    </ligand>
</feature>
<feature type="binding site" evidence="21">
    <location>
        <position position="193"/>
    </location>
    <ligand>
        <name>Zn(2+)</name>
        <dbReference type="ChEBI" id="CHEBI:29105"/>
        <note>catalytic</note>
    </ligand>
</feature>
<keyword evidence="13 21" id="KW-0521">NADP</keyword>
<dbReference type="NCBIfam" id="TIGR01093">
    <property type="entry name" value="aroD"/>
    <property type="match status" value="1"/>
</dbReference>
<dbReference type="SUPFAM" id="SSF52540">
    <property type="entry name" value="P-loop containing nucleoside triphosphate hydrolases"/>
    <property type="match status" value="1"/>
</dbReference>
<evidence type="ECO:0000256" key="15">
    <source>
        <dbReference type="ARBA" id="ARBA00023141"/>
    </source>
</evidence>
<evidence type="ECO:0000256" key="11">
    <source>
        <dbReference type="ARBA" id="ARBA00022833"/>
    </source>
</evidence>
<comment type="catalytic activity">
    <reaction evidence="19 21 22">
        <text>shikimate + ATP = 3-phosphoshikimate + ADP + H(+)</text>
        <dbReference type="Rhea" id="RHEA:13121"/>
        <dbReference type="ChEBI" id="CHEBI:15378"/>
        <dbReference type="ChEBI" id="CHEBI:30616"/>
        <dbReference type="ChEBI" id="CHEBI:36208"/>
        <dbReference type="ChEBI" id="CHEBI:145989"/>
        <dbReference type="ChEBI" id="CHEBI:456216"/>
        <dbReference type="EC" id="2.7.1.71"/>
    </reaction>
</comment>
<feature type="domain" description="3-dehydroquinate synthase C-terminal" evidence="27">
    <location>
        <begin position="190"/>
        <end position="356"/>
    </location>
</feature>
<evidence type="ECO:0000256" key="20">
    <source>
        <dbReference type="ARBA" id="ARBA00054455"/>
    </source>
</evidence>
<feature type="active site" description="Proton acceptor; for 3-dehydroquinate synthase activity" evidence="21">
    <location>
        <position position="273"/>
    </location>
</feature>
<feature type="binding site" evidence="21">
    <location>
        <position position="145"/>
    </location>
    <ligand>
        <name>7-phospho-2-dehydro-3-deoxy-D-arabino-heptonate</name>
        <dbReference type="ChEBI" id="CHEBI:58394"/>
    </ligand>
</feature>
<feature type="binding site" evidence="21">
    <location>
        <position position="285"/>
    </location>
    <ligand>
        <name>7-phospho-2-dehydro-3-deoxy-D-arabino-heptonate</name>
        <dbReference type="ChEBI" id="CHEBI:58394"/>
    </ligand>
</feature>
<evidence type="ECO:0000256" key="22">
    <source>
        <dbReference type="PIRNR" id="PIRNR000514"/>
    </source>
</evidence>
<dbReference type="InterPro" id="IPR023000">
    <property type="entry name" value="Shikimate_kinase_CS"/>
</dbReference>
<feature type="binding site" evidence="21">
    <location>
        <position position="118"/>
    </location>
    <ligand>
        <name>NAD(+)</name>
        <dbReference type="ChEBI" id="CHEBI:57540"/>
    </ligand>
</feature>
<comment type="pathway">
    <text evidence="3 21 22">Metabolic intermediate biosynthesis; chorismate biosynthesis; chorismate from D-erythrose 4-phosphate and phosphoenolpyruvate: step 5/7.</text>
</comment>
<dbReference type="GO" id="GO:0004765">
    <property type="term" value="F:shikimate kinase activity"/>
    <property type="evidence" value="ECO:0007669"/>
    <property type="project" value="UniProtKB-UniRule"/>
</dbReference>
<dbReference type="SUPFAM" id="SSF56796">
    <property type="entry name" value="Dehydroquinate synthase-like"/>
    <property type="match status" value="1"/>
</dbReference>
<comment type="pathway">
    <text evidence="21 22">Metabolic intermediate biosynthesis; chorismate biosynthesis; chorismate from D-erythrose 4-phosphate and phosphoenolpyruvate: step 2/7.</text>
</comment>
<keyword evidence="12 21" id="KW-0067">ATP-binding</keyword>
<gene>
    <name evidence="28" type="ORF">EJ08DRAFT_736124</name>
</gene>
<dbReference type="InterPro" id="IPR023193">
    <property type="entry name" value="EPSP_synthase_CS"/>
</dbReference>
<dbReference type="CDD" id="cd01556">
    <property type="entry name" value="EPSP_synthase"/>
    <property type="match status" value="1"/>
</dbReference>
<dbReference type="Gene3D" id="3.65.10.10">
    <property type="entry name" value="Enolpyruvate transferase domain"/>
    <property type="match status" value="2"/>
</dbReference>
<organism evidence="28 29">
    <name type="scientific">Tothia fuscella</name>
    <dbReference type="NCBI Taxonomy" id="1048955"/>
    <lineage>
        <taxon>Eukaryota</taxon>
        <taxon>Fungi</taxon>
        <taxon>Dikarya</taxon>
        <taxon>Ascomycota</taxon>
        <taxon>Pezizomycotina</taxon>
        <taxon>Dothideomycetes</taxon>
        <taxon>Pleosporomycetidae</taxon>
        <taxon>Venturiales</taxon>
        <taxon>Cylindrosympodiaceae</taxon>
        <taxon>Tothia</taxon>
    </lineage>
</organism>
<evidence type="ECO:0000256" key="18">
    <source>
        <dbReference type="ARBA" id="ARBA00044633"/>
    </source>
</evidence>
<dbReference type="FunFam" id="3.40.50.300:FF:001256">
    <property type="entry name" value="Pentafunctional AROM polypeptide"/>
    <property type="match status" value="1"/>
</dbReference>
<evidence type="ECO:0000256" key="13">
    <source>
        <dbReference type="ARBA" id="ARBA00022857"/>
    </source>
</evidence>
<evidence type="ECO:0000256" key="3">
    <source>
        <dbReference type="ARBA" id="ARBA00004842"/>
    </source>
</evidence>
<dbReference type="Pfam" id="PF01487">
    <property type="entry name" value="DHquinase_I"/>
    <property type="match status" value="1"/>
</dbReference>
<dbReference type="SUPFAM" id="SSF51735">
    <property type="entry name" value="NAD(P)-binding Rossmann-fold domains"/>
    <property type="match status" value="1"/>
</dbReference>
<feature type="binding site" evidence="21">
    <location>
        <position position="161"/>
    </location>
    <ligand>
        <name>7-phospho-2-dehydro-3-deoxy-D-arabino-heptonate</name>
        <dbReference type="ChEBI" id="CHEBI:58394"/>
    </ligand>
</feature>
<evidence type="ECO:0000256" key="2">
    <source>
        <dbReference type="ARBA" id="ARBA00004811"/>
    </source>
</evidence>
<feature type="domain" description="3-dehydroquinate synthase N-terminal" evidence="24">
    <location>
        <begin position="78"/>
        <end position="188"/>
    </location>
</feature>
<comment type="caution">
    <text evidence="21">Lacks conserved residue(s) required for the propagation of feature annotation.</text>
</comment>
<dbReference type="EC" id="4.2.1.10" evidence="21"/>
<dbReference type="InterPro" id="IPR013708">
    <property type="entry name" value="Shikimate_DH-bd_N"/>
</dbReference>
<feature type="region of interest" description="3-dehydroquinate synthase" evidence="21">
    <location>
        <begin position="1"/>
        <end position="382"/>
    </location>
</feature>
<feature type="binding site" evidence="21">
    <location>
        <position position="129"/>
    </location>
    <ligand>
        <name>7-phospho-2-dehydro-3-deoxy-D-arabino-heptonate</name>
        <dbReference type="ChEBI" id="CHEBI:58394"/>
    </ligand>
</feature>
<dbReference type="InterPro" id="IPR030960">
    <property type="entry name" value="DHQS/DOIS_N"/>
</dbReference>
<keyword evidence="5 21" id="KW-0963">Cytoplasm</keyword>
<feature type="binding site" evidence="21">
    <location>
        <begin position="193"/>
        <end position="196"/>
    </location>
    <ligand>
        <name>7-phospho-2-dehydro-3-deoxy-D-arabino-heptonate</name>
        <dbReference type="ChEBI" id="CHEBI:58394"/>
    </ligand>
</feature>
<comment type="similarity">
    <text evidence="21 22">In the 4th section; belongs to the type-I 3-dehydroquinase family.</text>
</comment>
<dbReference type="OrthoDB" id="197068at2759"/>
<dbReference type="SUPFAM" id="SSF53223">
    <property type="entry name" value="Aminoacid dehydrogenase-like, N-terminal domain"/>
    <property type="match status" value="1"/>
</dbReference>
<feature type="binding site" evidence="21">
    <location>
        <begin position="113"/>
        <end position="115"/>
    </location>
    <ligand>
        <name>NAD(+)</name>
        <dbReference type="ChEBI" id="CHEBI:57540"/>
    </ligand>
</feature>
<dbReference type="Gene3D" id="3.40.50.300">
    <property type="entry name" value="P-loop containing nucleotide triphosphate hydrolases"/>
    <property type="match status" value="1"/>
</dbReference>
<comment type="catalytic activity">
    <reaction evidence="21 22">
        <text>7-phospho-2-dehydro-3-deoxy-D-arabino-heptonate = 3-dehydroquinate + phosphate</text>
        <dbReference type="Rhea" id="RHEA:21968"/>
        <dbReference type="ChEBI" id="CHEBI:32364"/>
        <dbReference type="ChEBI" id="CHEBI:43474"/>
        <dbReference type="ChEBI" id="CHEBI:58394"/>
        <dbReference type="EC" id="4.2.3.4"/>
    </reaction>
</comment>
<dbReference type="Gene3D" id="3.40.50.1970">
    <property type="match status" value="1"/>
</dbReference>
<dbReference type="NCBIfam" id="TIGR01809">
    <property type="entry name" value="Shik-DH-AROM"/>
    <property type="match status" value="1"/>
</dbReference>
<dbReference type="EMBL" id="MU007061">
    <property type="protein sequence ID" value="KAF2427226.1"/>
    <property type="molecule type" value="Genomic_DNA"/>
</dbReference>
<evidence type="ECO:0000256" key="5">
    <source>
        <dbReference type="ARBA" id="ARBA00022490"/>
    </source>
</evidence>
<dbReference type="InterPro" id="IPR000623">
    <property type="entry name" value="Shikimate_kinase/TSH1"/>
</dbReference>
<feature type="active site" description="Schiff-base intermediate with substrate; for 3-dehydroquinate dehydratase activity" evidence="21">
    <location>
        <position position="1213"/>
    </location>
</feature>
<evidence type="ECO:0000256" key="14">
    <source>
        <dbReference type="ARBA" id="ARBA00023002"/>
    </source>
</evidence>
<dbReference type="HAMAP" id="MF_00109">
    <property type="entry name" value="Shikimate_kinase"/>
    <property type="match status" value="1"/>
</dbReference>
<evidence type="ECO:0000256" key="8">
    <source>
        <dbReference type="ARBA" id="ARBA00022723"/>
    </source>
</evidence>
<evidence type="ECO:0000256" key="19">
    <source>
        <dbReference type="ARBA" id="ARBA00048567"/>
    </source>
</evidence>
<feature type="binding site" evidence="21">
    <location>
        <begin position="262"/>
        <end position="266"/>
    </location>
    <ligand>
        <name>7-phospho-2-dehydro-3-deoxy-D-arabino-heptonate</name>
        <dbReference type="ChEBI" id="CHEBI:58394"/>
    </ligand>
</feature>
<comment type="similarity">
    <text evidence="4">Belongs to the EPSP synthase family.</text>
</comment>
<dbReference type="PROSITE" id="PS01128">
    <property type="entry name" value="SHIKIMATE_KINASE"/>
    <property type="match status" value="1"/>
</dbReference>
<evidence type="ECO:0000256" key="12">
    <source>
        <dbReference type="ARBA" id="ARBA00022840"/>
    </source>
</evidence>
<dbReference type="SUPFAM" id="SSF51569">
    <property type="entry name" value="Aldolase"/>
    <property type="match status" value="1"/>
</dbReference>
<dbReference type="CDD" id="cd00502">
    <property type="entry name" value="DHQase_I"/>
    <property type="match status" value="1"/>
</dbReference>
<dbReference type="InterPro" id="IPR036968">
    <property type="entry name" value="Enolpyruvate_Tfrase_sf"/>
</dbReference>
<feature type="binding site" evidence="21">
    <location>
        <position position="354"/>
    </location>
    <ligand>
        <name>7-phospho-2-dehydro-3-deoxy-D-arabino-heptonate</name>
        <dbReference type="ChEBI" id="CHEBI:58394"/>
    </ligand>
</feature>
<dbReference type="EC" id="2.5.1.19" evidence="21"/>
<dbReference type="GO" id="GO:0003856">
    <property type="term" value="F:3-dehydroquinate synthase activity"/>
    <property type="evidence" value="ECO:0007669"/>
    <property type="project" value="UniProtKB-UniRule"/>
</dbReference>
<feature type="domain" description="SDH C-terminal" evidence="26">
    <location>
        <begin position="1563"/>
        <end position="1593"/>
    </location>
</feature>
<feature type="domain" description="Enolpyruvate transferase" evidence="23">
    <location>
        <begin position="399"/>
        <end position="833"/>
    </location>
</feature>
<dbReference type="PANTHER" id="PTHR21090">
    <property type="entry name" value="AROM/DEHYDROQUINATE SYNTHASE"/>
    <property type="match status" value="1"/>
</dbReference>
<evidence type="ECO:0000259" key="26">
    <source>
        <dbReference type="Pfam" id="PF18317"/>
    </source>
</evidence>
<evidence type="ECO:0000256" key="9">
    <source>
        <dbReference type="ARBA" id="ARBA00022741"/>
    </source>
</evidence>
<dbReference type="FunFam" id="1.20.1090.10:FF:000007">
    <property type="entry name" value="Pentafunctional AROM polypeptide"/>
    <property type="match status" value="1"/>
</dbReference>
<keyword evidence="9 21" id="KW-0547">Nucleotide-binding</keyword>
<dbReference type="GO" id="GO:0003855">
    <property type="term" value="F:3-dehydroquinate dehydratase activity"/>
    <property type="evidence" value="ECO:0007669"/>
    <property type="project" value="UniProtKB-UniRule"/>
</dbReference>
<dbReference type="InterPro" id="IPR046346">
    <property type="entry name" value="Aminoacid_DH-like_N_sf"/>
</dbReference>
<feature type="active site" description="For EPSP synthase activity" evidence="21">
    <location>
        <position position="821"/>
    </location>
</feature>
<dbReference type="InterPro" id="IPR008289">
    <property type="entry name" value="Pentafunct_AroM"/>
</dbReference>
<evidence type="ECO:0000256" key="21">
    <source>
        <dbReference type="HAMAP-Rule" id="MF_03143"/>
    </source>
</evidence>
<dbReference type="InterPro" id="IPR016037">
    <property type="entry name" value="DHQ_synth_AroB"/>
</dbReference>
<name>A0A9P4TW90_9PEZI</name>
<keyword evidence="16 21" id="KW-0456">Lyase</keyword>
<dbReference type="GO" id="GO:0005737">
    <property type="term" value="C:cytoplasm"/>
    <property type="evidence" value="ECO:0007669"/>
    <property type="project" value="UniProtKB-SubCell"/>
</dbReference>
<comment type="similarity">
    <text evidence="22">In the N-terminal section; belongs to the dehydroquinate synthase family.</text>
</comment>
<dbReference type="GO" id="GO:0009423">
    <property type="term" value="P:chorismate biosynthetic process"/>
    <property type="evidence" value="ECO:0007669"/>
    <property type="project" value="UniProtKB-UniRule"/>
</dbReference>
<dbReference type="GO" id="GO:0008652">
    <property type="term" value="P:amino acid biosynthetic process"/>
    <property type="evidence" value="ECO:0007669"/>
    <property type="project" value="UniProtKB-KW"/>
</dbReference>
<evidence type="ECO:0000259" key="23">
    <source>
        <dbReference type="Pfam" id="PF00275"/>
    </source>
</evidence>
<keyword evidence="11 21" id="KW-0862">Zinc</keyword>
<dbReference type="Gene3D" id="1.20.1090.10">
    <property type="entry name" value="Dehydroquinate synthase-like - alpha domain"/>
    <property type="match status" value="1"/>
</dbReference>
<dbReference type="GO" id="GO:0009073">
    <property type="term" value="P:aromatic amino acid family biosynthetic process"/>
    <property type="evidence" value="ECO:0007669"/>
    <property type="project" value="UniProtKB-UniRule"/>
</dbReference>
<feature type="binding site" evidence="21">
    <location>
        <position position="160"/>
    </location>
    <ligand>
        <name>NAD(+)</name>
        <dbReference type="ChEBI" id="CHEBI:57540"/>
    </ligand>
</feature>
<dbReference type="FunFam" id="3.65.10.10:FF:000008">
    <property type="entry name" value="Pentafunctional AROM polypeptide"/>
    <property type="match status" value="1"/>
</dbReference>
<dbReference type="CDD" id="cd01065">
    <property type="entry name" value="NAD_bind_Shikimate_DH"/>
    <property type="match status" value="1"/>
</dbReference>
<feature type="binding site" evidence="21">
    <location>
        <begin position="178"/>
        <end position="181"/>
    </location>
    <ligand>
        <name>NAD(+)</name>
        <dbReference type="ChEBI" id="CHEBI:57540"/>
    </ligand>
</feature>
<dbReference type="InterPro" id="IPR036291">
    <property type="entry name" value="NAD(P)-bd_dom_sf"/>
</dbReference>
<dbReference type="EC" id="1.1.1.25" evidence="21"/>
<comment type="similarity">
    <text evidence="21 22">In the C-terminal section; belongs to the shikimate dehydrogenase family.</text>
</comment>
<feature type="binding site" evidence="21">
    <location>
        <begin position="138"/>
        <end position="139"/>
    </location>
    <ligand>
        <name>NAD(+)</name>
        <dbReference type="ChEBI" id="CHEBI:57540"/>
    </ligand>
</feature>
<dbReference type="InterPro" id="IPR001986">
    <property type="entry name" value="Enolpyruvate_Tfrase_dom"/>
</dbReference>
<dbReference type="HAMAP" id="MF_03143">
    <property type="entry name" value="Pentafunct_AroM"/>
    <property type="match status" value="1"/>
</dbReference>
<comment type="catalytic activity">
    <reaction evidence="18">
        <text>3-phosphoshikimate + phosphoenolpyruvate = 5-O-(1-carboxyvinyl)-3-phosphoshikimate + phosphate</text>
        <dbReference type="Rhea" id="RHEA:21256"/>
        <dbReference type="ChEBI" id="CHEBI:43474"/>
        <dbReference type="ChEBI" id="CHEBI:57701"/>
        <dbReference type="ChEBI" id="CHEBI:58702"/>
        <dbReference type="ChEBI" id="CHEBI:145989"/>
        <dbReference type="EC" id="2.5.1.19"/>
    </reaction>
    <physiologicalReaction direction="left-to-right" evidence="18">
        <dbReference type="Rhea" id="RHEA:21257"/>
    </physiologicalReaction>
</comment>
<keyword evidence="14 21" id="KW-0560">Oxidoreductase</keyword>
<dbReference type="Proteomes" id="UP000800235">
    <property type="component" value="Unassembled WGS sequence"/>
</dbReference>
<evidence type="ECO:0000256" key="1">
    <source>
        <dbReference type="ARBA" id="ARBA00004496"/>
    </source>
</evidence>
<keyword evidence="6 21" id="KW-0028">Amino-acid biosynthesis</keyword>
<comment type="subcellular location">
    <subcellularLocation>
        <location evidence="1 21 22">Cytoplasm</location>
    </subcellularLocation>
</comment>
<dbReference type="Gene3D" id="3.40.50.10860">
    <property type="entry name" value="Leucine Dehydrogenase, chain A, domain 1"/>
    <property type="match status" value="1"/>
</dbReference>
<comment type="subunit">
    <text evidence="21 22">Homodimer.</text>
</comment>
<dbReference type="Pfam" id="PF01202">
    <property type="entry name" value="SKI"/>
    <property type="match status" value="1"/>
</dbReference>
<dbReference type="EC" id="4.2.3.4" evidence="21"/>
<dbReference type="InterPro" id="IPR006264">
    <property type="entry name" value="EPSP_synthase"/>
</dbReference>
<evidence type="ECO:0000256" key="16">
    <source>
        <dbReference type="ARBA" id="ARBA00023239"/>
    </source>
</evidence>
<comment type="pathway">
    <text evidence="21 22">Metabolic intermediate biosynthesis; chorismate biosynthesis; chorismate from D-erythrose 4-phosphate and phosphoenolpyruvate: step 4/7.</text>
</comment>
<dbReference type="Pfam" id="PF08501">
    <property type="entry name" value="Shikimate_dh_N"/>
    <property type="match status" value="1"/>
</dbReference>
<evidence type="ECO:0000256" key="17">
    <source>
        <dbReference type="ARBA" id="ARBA00023268"/>
    </source>
</evidence>
<dbReference type="Gene3D" id="3.40.50.720">
    <property type="entry name" value="NAD(P)-binding Rossmann-like Domain"/>
    <property type="match status" value="1"/>
</dbReference>
<feature type="domain" description="Shikimate dehydrogenase substrate binding N-terminal" evidence="25">
    <location>
        <begin position="1299"/>
        <end position="1380"/>
    </location>
</feature>
<comment type="pathway">
    <text evidence="2 21 22">Metabolic intermediate biosynthesis; chorismate biosynthesis; chorismate from D-erythrose 4-phosphate and phosphoenolpyruvate: step 6/7.</text>
</comment>
<keyword evidence="8 21" id="KW-0479">Metal-binding</keyword>
<dbReference type="NCBIfam" id="TIGR01357">
    <property type="entry name" value="aroB"/>
    <property type="match status" value="1"/>
</dbReference>
<dbReference type="PRINTS" id="PR01100">
    <property type="entry name" value="SHIKIMTKNASE"/>
</dbReference>
<evidence type="ECO:0000256" key="10">
    <source>
        <dbReference type="ARBA" id="ARBA00022777"/>
    </source>
</evidence>
<dbReference type="InterPro" id="IPR013792">
    <property type="entry name" value="RNA3'P_cycl/enolpyr_Trfase_a/b"/>
</dbReference>
<dbReference type="FunFam" id="3.40.50.1970:FF:000007">
    <property type="entry name" value="Pentafunctional AROM polypeptide"/>
    <property type="match status" value="1"/>
</dbReference>
<keyword evidence="29" id="KW-1185">Reference proteome</keyword>
<evidence type="ECO:0000259" key="27">
    <source>
        <dbReference type="Pfam" id="PF24621"/>
    </source>
</evidence>
<dbReference type="FunFam" id="3.65.10.10:FF:000007">
    <property type="entry name" value="Pentafunctional AROM polypeptide"/>
    <property type="match status" value="1"/>
</dbReference>
<feature type="binding site" evidence="21">
    <location>
        <position position="248"/>
    </location>
    <ligand>
        <name>7-phospho-2-dehydro-3-deoxy-D-arabino-heptonate</name>
        <dbReference type="ChEBI" id="CHEBI:58394"/>
    </ligand>
</feature>
<evidence type="ECO:0000256" key="4">
    <source>
        <dbReference type="ARBA" id="ARBA00009948"/>
    </source>
</evidence>
<comment type="cofactor">
    <cofactor evidence="21 22">
        <name>Zn(2+)</name>
        <dbReference type="ChEBI" id="CHEBI:29105"/>
    </cofactor>
    <text evidence="21 22">Binds 2 Zn(2+) ions per subunit.</text>
</comment>
<comment type="caution">
    <text evidence="28">The sequence shown here is derived from an EMBL/GenBank/DDBJ whole genome shotgun (WGS) entry which is preliminary data.</text>
</comment>
<dbReference type="PROSITE" id="PS00104">
    <property type="entry name" value="EPSP_SYNTHASE_1"/>
    <property type="match status" value="1"/>
</dbReference>
<dbReference type="InterPro" id="IPR018508">
    <property type="entry name" value="3-dehydroquinate_DH_AS"/>
</dbReference>
<dbReference type="Pfam" id="PF01761">
    <property type="entry name" value="DHQ_synthase"/>
    <property type="match status" value="1"/>
</dbReference>
<proteinExistence type="inferred from homology"/>
<feature type="active site" description="Proton acceptor; for 3-dehydroquinate dehydratase activity" evidence="21">
    <location>
        <position position="1185"/>
    </location>
</feature>
<evidence type="ECO:0000259" key="24">
    <source>
        <dbReference type="Pfam" id="PF01761"/>
    </source>
</evidence>
<dbReference type="Pfam" id="PF24621">
    <property type="entry name" value="DHQS_C"/>
    <property type="match status" value="1"/>
</dbReference>
<comment type="similarity">
    <text evidence="21">In the N-terminal section; belongs to the sugar phosphate cyclases superfamily. Dehydroquinate synthase family.</text>
</comment>
<dbReference type="InterPro" id="IPR013785">
    <property type="entry name" value="Aldolase_TIM"/>
</dbReference>
<comment type="function">
    <text evidence="20 21 22">The AROM polypeptide catalyzes 5 consecutive enzymatic reactions in prechorismate polyaromatic amino acid biosynthesis.</text>
</comment>
<dbReference type="InterPro" id="IPR010110">
    <property type="entry name" value="Shikimate_DH_AroM-type"/>
</dbReference>
<accession>A0A9P4TW90</accession>
<dbReference type="EC" id="2.7.1.71" evidence="21"/>
<protein>
    <recommendedName>
        <fullName evidence="21">Pentafunctional AROM polypeptide</fullName>
    </recommendedName>
    <domain>
        <recommendedName>
            <fullName evidence="21">3-dehydroquinate synthase</fullName>
            <shortName evidence="21">DHQS</shortName>
            <ecNumber evidence="21">4.2.3.4</ecNumber>
        </recommendedName>
    </domain>
    <domain>
        <recommendedName>
            <fullName evidence="21">3-phosphoshikimate 1-carboxyvinyltransferase</fullName>
            <ecNumber evidence="21">2.5.1.19</ecNumber>
        </recommendedName>
        <alternativeName>
            <fullName evidence="21">5-enolpyruvylshikimate-3-phosphate synthase</fullName>
            <shortName evidence="21">EPSP synthase</shortName>
            <shortName evidence="21">EPSPS</shortName>
        </alternativeName>
    </domain>
    <domain>
        <recommendedName>
            <fullName evidence="21">Shikimate kinase</fullName>
            <shortName evidence="21">SK</shortName>
            <ecNumber evidence="21">2.7.1.71</ecNumber>
        </recommendedName>
    </domain>
    <domain>
        <recommendedName>
            <fullName evidence="21">3-dehydroquinate dehydratase</fullName>
            <shortName evidence="21">3-dehydroquinase</shortName>
            <ecNumber evidence="21">4.2.1.10</ecNumber>
        </recommendedName>
    </domain>
    <domain>
        <recommendedName>
            <fullName evidence="21">Shikimate dehydrogenase</fullName>
            <ecNumber evidence="21">1.1.1.25</ecNumber>
        </recommendedName>
    </domain>
</protein>
<dbReference type="InterPro" id="IPR041121">
    <property type="entry name" value="SDH_C"/>
</dbReference>
<evidence type="ECO:0000313" key="28">
    <source>
        <dbReference type="EMBL" id="KAF2427226.1"/>
    </source>
</evidence>
<dbReference type="HAMAP" id="MF_00210">
    <property type="entry name" value="EPSP_synth"/>
    <property type="match status" value="1"/>
</dbReference>
<feature type="binding site" evidence="21">
    <location>
        <begin position="82"/>
        <end position="85"/>
    </location>
    <ligand>
        <name>NAD(+)</name>
        <dbReference type="ChEBI" id="CHEBI:57540"/>
    </ligand>
</feature>
<dbReference type="GO" id="GO:0004764">
    <property type="term" value="F:shikimate 3-dehydrogenase (NADP+) activity"/>
    <property type="evidence" value="ECO:0007669"/>
    <property type="project" value="UniProtKB-UniRule"/>
</dbReference>
<dbReference type="InterPro" id="IPR027417">
    <property type="entry name" value="P-loop_NTPase"/>
</dbReference>
<dbReference type="CDD" id="cd00464">
    <property type="entry name" value="SK"/>
    <property type="match status" value="1"/>
</dbReference>
<evidence type="ECO:0000256" key="6">
    <source>
        <dbReference type="ARBA" id="ARBA00022605"/>
    </source>
</evidence>
<dbReference type="PROSITE" id="PS00885">
    <property type="entry name" value="EPSP_SYNTHASE_2"/>
    <property type="match status" value="1"/>
</dbReference>
<feature type="binding site" evidence="21">
    <location>
        <position position="285"/>
    </location>
    <ligand>
        <name>Zn(2+)</name>
        <dbReference type="ChEBI" id="CHEBI:29105"/>
        <note>catalytic</note>
    </ligand>
</feature>
<dbReference type="NCBIfam" id="TIGR01356">
    <property type="entry name" value="aroA"/>
    <property type="match status" value="1"/>
</dbReference>
<dbReference type="FunFam" id="3.20.20.70:FF:000135">
    <property type="entry name" value="Pentafunctional AROM polypeptide"/>
    <property type="match status" value="1"/>
</dbReference>
<comment type="similarity">
    <text evidence="21 22">In the 3rd section; belongs to the shikimate kinase family.</text>
</comment>
<feature type="binding site" evidence="21">
    <location>
        <begin position="44"/>
        <end position="46"/>
    </location>
    <ligand>
        <name>NAD(+)</name>
        <dbReference type="ChEBI" id="CHEBI:57540"/>
    </ligand>
</feature>
<feature type="binding site" evidence="21">
    <location>
        <position position="269"/>
    </location>
    <ligand>
        <name>Zn(2+)</name>
        <dbReference type="ChEBI" id="CHEBI:29105"/>
        <note>catalytic</note>
    </ligand>
</feature>
<feature type="binding site" evidence="21">
    <location>
        <position position="189"/>
    </location>
    <ligand>
        <name>NAD(+)</name>
        <dbReference type="ChEBI" id="CHEBI:57540"/>
    </ligand>
</feature>
<feature type="region of interest" description="Shikimate dehydrogenase" evidence="21">
    <location>
        <begin position="1294"/>
        <end position="1596"/>
    </location>
</feature>
<feature type="active site" description="Proton acceptor; for 3-dehydroquinate synthase activity" evidence="21">
    <location>
        <position position="258"/>
    </location>
</feature>
<dbReference type="GO" id="GO:0005524">
    <property type="term" value="F:ATP binding"/>
    <property type="evidence" value="ECO:0007669"/>
    <property type="project" value="UniProtKB-UniRule"/>
</dbReference>
<dbReference type="PIRSF" id="PIRSF000514">
    <property type="entry name" value="Pentafunct_AroM"/>
    <property type="match status" value="1"/>
</dbReference>
<reference evidence="28" key="1">
    <citation type="journal article" date="2020" name="Stud. Mycol.">
        <title>101 Dothideomycetes genomes: a test case for predicting lifestyles and emergence of pathogens.</title>
        <authorList>
            <person name="Haridas S."/>
            <person name="Albert R."/>
            <person name="Binder M."/>
            <person name="Bloem J."/>
            <person name="Labutti K."/>
            <person name="Salamov A."/>
            <person name="Andreopoulos B."/>
            <person name="Baker S."/>
            <person name="Barry K."/>
            <person name="Bills G."/>
            <person name="Bluhm B."/>
            <person name="Cannon C."/>
            <person name="Castanera R."/>
            <person name="Culley D."/>
            <person name="Daum C."/>
            <person name="Ezra D."/>
            <person name="Gonzalez J."/>
            <person name="Henrissat B."/>
            <person name="Kuo A."/>
            <person name="Liang C."/>
            <person name="Lipzen A."/>
            <person name="Lutzoni F."/>
            <person name="Magnuson J."/>
            <person name="Mondo S."/>
            <person name="Nolan M."/>
            <person name="Ohm R."/>
            <person name="Pangilinan J."/>
            <person name="Park H.-J."/>
            <person name="Ramirez L."/>
            <person name="Alfaro M."/>
            <person name="Sun H."/>
            <person name="Tritt A."/>
            <person name="Yoshinaga Y."/>
            <person name="Zwiers L.-H."/>
            <person name="Turgeon B."/>
            <person name="Goodwin S."/>
            <person name="Spatafora J."/>
            <person name="Crous P."/>
            <person name="Grigoriev I."/>
        </authorList>
    </citation>
    <scope>NUCLEOTIDE SEQUENCE</scope>
    <source>
        <strain evidence="28">CBS 130266</strain>
    </source>
</reference>
<dbReference type="PANTHER" id="PTHR21090:SF5">
    <property type="entry name" value="PENTAFUNCTIONAL AROM POLYPEPTIDE"/>
    <property type="match status" value="1"/>
</dbReference>
<keyword evidence="17 21" id="KW-0511">Multifunctional enzyme</keyword>
<comment type="similarity">
    <text evidence="21 22">In the 2nd section; belongs to the EPSP synthase family.</text>
</comment>
<dbReference type="InterPro" id="IPR031322">
    <property type="entry name" value="Shikimate/glucono_kinase"/>
</dbReference>
<feature type="binding site" evidence="21">
    <location>
        <begin position="876"/>
        <end position="883"/>
    </location>
    <ligand>
        <name>ATP</name>
        <dbReference type="ChEBI" id="CHEBI:30616"/>
    </ligand>
</feature>
<sequence length="1596" mass="172255">MANPTKVPILGKESIIVDSNIFESYIPTDLLTNIPASTYVLITDTNLAPLYVPTFKSSFESCAKKIKSAARLLIYDKVAPGETSKSRATKAAVEDWLLERQCTRDTVIIALGGGVIGDMIGYVAATYMRGIKFVQVPTTLLAMVDSSVGGKTAIDVPAGKNLVGAFWQPERIYIDLQFLDTLPRRQFINGMAEVVKTAAFRNEKEFSFLEDEADTIMETLSGPDGVKGRFKDVAATIKRIVLESVRVKAFVVSADEREGGLRNLLNFGHSIGHAIEAILTPQILHGECVAIGMVLEAELSRYLGHLRPEAVARLCKCIASYDLPVSLGDKTIRKLTSNRPCPVDKLIDIMAVDKKNAGKQKKIVLLSGIGRTYEDKASSVDDDAIRLILSPSVLVHPGVSVKKVVCTPPGSKSISNRVLVLAALGKGSCRIRNLLHSDDTQVMLNAIAKLGGATYSWEEDGTVLVVNGNGGSLKASSDALYLGNAGTASRFLTTVATLATSQGKQDSVVLTGNARMKERPIGPLVDSLRTNGVNVDYLENNGSLPLRVKATGGLAGGNINLAATVSSQYVSSLLMCAPYAQKPVTLRLVGGKPISQLYIDMTIAMMASFGVKVEKSRSVENTYHIPKQAYSNPAEYEVESDASSATYPLAIAAITGTTCTVPNIGSASLQGDARFAVDVLRPMGCTVEQTATSTTVTGPSRGSLKAISEVDMEPMTDAFLTASVLAAVASPNSSGATTRIVGIANQRVKECNRIEAMKDQLAKFGVVCRELEDGIEVDGLGLKLDDPKVGIHCYDDHRMAMSFSVLAVGVSHPTLITERHCVGKTWPGWWDNLKQTFGVSLEGVEPKASSHALTNGASNGITNGHVAKEKSIFIIGMRGAGKTTTGGWAARILGWPLLDLDQALEEHVGMTIPKLIEQKGWAGFREEELKLLQRVMKERPTGHILACGGGVVEEAAARQLLSKYQQDGGSVLLVSRDIEKVMEYLNIDKTRPAYVEDMMGVWLRRKPWYEECSNFQYNSRSVEAGALANTIEDFSRFLSLITGRGSALDDIKKKKYSFFVCLTFPDIRDHVDILQDVVVGSDAVELRVDLLQDPSAKNGICGVDFLIDQVTLLRSHITQPVIFTLRTRSQGGKFPDDAHKEALALYRAALRLAFDFIDLEITSPDTLLQEVSDRKANCKIIASHHDPKGELSWKDGSWTQHYNKALQYGDVIKLVGTAKKYEDNHALAAFRKSQSSHDVPLIAINMGELGKVSRIENMFMTPVSHPKLASAAAPGQLSAAQIRQGLSLHGIISPKRFCIFGSPVSQSPSPRMHNALFAATGLPHKYGIVETATLTDEFKSIIRSPDFGGASVTIPLKQDVESLLDGVGPEVRIIGSLNTIVPRETTDANGKTVITLTGHNTDFQGMVLVLRNTGAQGGDGTQSGLIIGGGGTARAAIFALNSMGYTPIYLVGRSPDKMKTLADSFPADYNLQVIPSKQSIPEICKTLPSVAIGTIPADKPIEDNMREILSEIFEHGGKVDRKEEEDGGQGSAYRKILLEMAYKPPVTALMQLAEAAGWKTVNGLEVLVGQGVYQFKHWTGITPLYESARAAVMGTS</sequence>
<dbReference type="InterPro" id="IPR001381">
    <property type="entry name" value="DHquinase_I"/>
</dbReference>
<evidence type="ECO:0000256" key="7">
    <source>
        <dbReference type="ARBA" id="ARBA00022679"/>
    </source>
</evidence>